<keyword evidence="3" id="KW-0732">Signal</keyword>
<name>A0A097IHL5_9CORY</name>
<dbReference type="OrthoDB" id="5380360at2"/>
<organism evidence="5 6">
    <name type="scientific">Corynebacterium doosanense CAU 212 = DSM 45436</name>
    <dbReference type="NCBI Taxonomy" id="558173"/>
    <lineage>
        <taxon>Bacteria</taxon>
        <taxon>Bacillati</taxon>
        <taxon>Actinomycetota</taxon>
        <taxon>Actinomycetes</taxon>
        <taxon>Mycobacteriales</taxon>
        <taxon>Corynebacteriaceae</taxon>
        <taxon>Corynebacterium</taxon>
    </lineage>
</organism>
<proteinExistence type="predicted"/>
<dbReference type="InterPro" id="IPR001322">
    <property type="entry name" value="Lamin_tail_dom"/>
</dbReference>
<dbReference type="RefSeq" id="WP_018020693.1">
    <property type="nucleotide sequence ID" value="NZ_AQUX01000001.1"/>
</dbReference>
<feature type="region of interest" description="Disordered" evidence="1">
    <location>
        <begin position="287"/>
        <end position="308"/>
    </location>
</feature>
<protein>
    <recommendedName>
        <fullName evidence="4">LTD domain-containing protein</fullName>
    </recommendedName>
</protein>
<evidence type="ECO:0000256" key="3">
    <source>
        <dbReference type="SAM" id="SignalP"/>
    </source>
</evidence>
<dbReference type="Gene3D" id="2.60.40.1260">
    <property type="entry name" value="Lamin Tail domain"/>
    <property type="match status" value="2"/>
</dbReference>
<feature type="transmembrane region" description="Helical" evidence="2">
    <location>
        <begin position="592"/>
        <end position="616"/>
    </location>
</feature>
<feature type="domain" description="LTD" evidence="4">
    <location>
        <begin position="160"/>
        <end position="272"/>
    </location>
</feature>
<dbReference type="STRING" id="558173.CDOO_10310"/>
<evidence type="ECO:0000313" key="5">
    <source>
        <dbReference type="EMBL" id="AIT61615.1"/>
    </source>
</evidence>
<keyword evidence="2" id="KW-1133">Transmembrane helix</keyword>
<evidence type="ECO:0000256" key="2">
    <source>
        <dbReference type="SAM" id="Phobius"/>
    </source>
</evidence>
<dbReference type="Proteomes" id="UP000029914">
    <property type="component" value="Chromosome"/>
</dbReference>
<feature type="domain" description="LTD" evidence="4">
    <location>
        <begin position="19"/>
        <end position="127"/>
    </location>
</feature>
<keyword evidence="6" id="KW-1185">Reference proteome</keyword>
<gene>
    <name evidence="5" type="ORF">CDOO_10310</name>
</gene>
<evidence type="ECO:0000256" key="1">
    <source>
        <dbReference type="SAM" id="MobiDB-lite"/>
    </source>
</evidence>
<dbReference type="EMBL" id="CP006764">
    <property type="protein sequence ID" value="AIT61615.1"/>
    <property type="molecule type" value="Genomic_DNA"/>
</dbReference>
<dbReference type="KEGG" id="cdo:CDOO_10310"/>
<dbReference type="AlphaFoldDB" id="A0A097IHL5"/>
<dbReference type="InterPro" id="IPR027372">
    <property type="entry name" value="Phytase-like_dom"/>
</dbReference>
<feature type="signal peptide" evidence="3">
    <location>
        <begin position="1"/>
        <end position="27"/>
    </location>
</feature>
<feature type="chain" id="PRO_5001935868" description="LTD domain-containing protein" evidence="3">
    <location>
        <begin position="28"/>
        <end position="632"/>
    </location>
</feature>
<dbReference type="PROSITE" id="PS51841">
    <property type="entry name" value="LTD"/>
    <property type="match status" value="2"/>
</dbReference>
<dbReference type="eggNOG" id="COG3204">
    <property type="taxonomic scope" value="Bacteria"/>
</dbReference>
<evidence type="ECO:0000259" key="4">
    <source>
        <dbReference type="PROSITE" id="PS51841"/>
    </source>
</evidence>
<reference evidence="5 6" key="1">
    <citation type="submission" date="2013-09" db="EMBL/GenBank/DDBJ databases">
        <title>Complete genome sequence of Corynebacterium doosanense CAU 212(T) (=DSM 45436(T)), isolated from activated sludge.</title>
        <authorList>
            <person name="Schaffert L."/>
            <person name="Albersmeier A."/>
            <person name="Kalinowski J."/>
            <person name="Ruckert C."/>
        </authorList>
    </citation>
    <scope>NUCLEOTIDE SEQUENCE [LARGE SCALE GENOMIC DNA]</scope>
    <source>
        <strain evidence="5 6">CAU 212</strain>
    </source>
</reference>
<keyword evidence="2" id="KW-0472">Membrane</keyword>
<keyword evidence="2" id="KW-0812">Transmembrane</keyword>
<dbReference type="SUPFAM" id="SSF50956">
    <property type="entry name" value="Thermostable phytase (3-phytase)"/>
    <property type="match status" value="1"/>
</dbReference>
<dbReference type="Pfam" id="PF13449">
    <property type="entry name" value="Phytase-like"/>
    <property type="match status" value="1"/>
</dbReference>
<accession>A0A097IHL5</accession>
<dbReference type="Pfam" id="PF00932">
    <property type="entry name" value="LTD"/>
    <property type="match status" value="2"/>
</dbReference>
<dbReference type="SUPFAM" id="SSF74853">
    <property type="entry name" value="Lamin A/C globular tail domain"/>
    <property type="match status" value="2"/>
</dbReference>
<dbReference type="InterPro" id="IPR036415">
    <property type="entry name" value="Lamin_tail_dom_sf"/>
</dbReference>
<evidence type="ECO:0000313" key="6">
    <source>
        <dbReference type="Proteomes" id="UP000029914"/>
    </source>
</evidence>
<sequence>MSRIARALPLGVALITAATLATPIASAAPAGVVINEVSPDQEWVEIANPGTSDVDVSGWTLIDDKADRTPVKLAANTILRPGERLQIYVEGATVTPDGSKGFGLGKADEITLSDTSATKVDSYKWTENPGTTSYGRVPDFTGDFVVTAAATPGAPNGEAAPPPEDPTYVDSPVVINEVESNGDAVGDWVELANTDTINSIDISGWTITDNDAARTPLTIPAGTSIESGGYASFYTDKVEGGFGLGGNDSVIVRNADGAIVAETTWDGHALTSWGRVPDKTGDFAVTGAPTRNAPNTASGTVDPVADKPWPYDPQEITNLALGSDFNTDDMSGIDVDSHGRAWIVNNGNGTLHALDYDQATKTWETSGKWTLAYPGGEAGAPDAEGITIGEDGALYVATERSGAANSISRPSVLRFELPKSGDTTLTATHEWNLAETIGAVSANGGLEAVEYVGGGVYAVGVEATGNVHFVTLKRDGSHALVQTLASGFPGVMALDFAGNKLRILCDEACEGASVIAEKTGGTWAVTSEKQARPAGMGNFANEGFASFTSDGMTQFLWADDANTEGTSVRYAETTKAPTEDNGLSSGSSFGPFAALVAAVGAVAALAFFGLNAAGLLPADLNAMIEQARAMLS</sequence>
<dbReference type="HOGENOM" id="CLU_027057_1_0_11"/>